<gene>
    <name evidence="4" type="ORF">HGK34_08915</name>
</gene>
<dbReference type="PANTHER" id="PTHR15600:SF42">
    <property type="entry name" value="SACSIN"/>
    <property type="match status" value="1"/>
</dbReference>
<sequence>MTHTTGPNEALSRSSDHLGNLANILKDLGGGATLLNELTQNANDAAADSIRFTASEDELAVWNSAVFSDCGQQQERRTCPWRDAGRRSCDLHSFRLVAGRHKSDDDSTTGAFGVGFTAVYQVTDHPELVTAGWHLILNELQPEDRRIRVCSGGCSRDHEQPGTTFHLPWARSDSELRRALGATPLAESEVSALIAQMIDGAAPALIFLERLRSLEFHASGRRTVVTRSKQADRITIEINGTPSEWLLLGGQAEGAAELKAHFGESRSDRSPRVQVAVPIDAERVGRVFADLPTETRTGWTGHVNGTFFPRQDRKTVEFGGQGFRGRWNDLLIETAARITAEHLEEIADALGERVAWRYLVAVEQINRDIARDEYPAPFSAFFTHAKSAATDASIALLADGRRVTPRGVLVPRDDHEYQAADALTKLDLTLLHPSIRPEARQISRTQYGMSDLAVDDVVDALNLADVTGPWIPSNDSLLAEDDVEAVLQLIESLQARGKALLTNALAGEVAIVPCLDGSFAPATEVANLGDDDRALFELLAPDLKILDENRLQNLCPSLITLCDDITPSRAIEIFEADTDALAVAPDEVLDWLANHRSALATDEVRTRVRALPVYPSTSGELLPLTDLSLPSDFDDVLGVADVVNREKTTGYEDLLQLLGARKLDAVEYLERHVVPAARAGELSDAQAVAVLEIIDRHQVDLDQSGATRAALANTPLVATDQGLKSAREAHLPNRALALIDPDAPTAVVDGLPSHLIDTLVWLGVSRTPNDTVLNSAALRLGQDSESPVRDVVLAILDSLPNPPDTDKVPESLSALTTSPWLPIEGGRKARPREAYAVFQRYLFETQGPHLDLPRADQQRLSLVLDWLSVPSTPTTAMVVAHLRNCAEHGIEVNEQVYRFLGDAKNERAVQALRDFACVQISKGEFVNPDAVFWTDPQLGQWAHHLPPSHRQYQAFYDRVGVEESPSPGQLERVLRRIARAFMSEYVEGDDQAVVHRCWELLDEQLPASNEALERLRPVKSALGPRGLLEKPELLLFADGRRLAETIPLIKDNLIHRDRTTRRALAAAGVRPVEEVIEPRVDPTLAVSPADRVAALIRDRNNALARLVDAQRSDEVDYEFGTLTDLRYDHMPDLSIEYVTRFAHQHWVDEPRSAEAIYLSDEHRLIVRNQAPTRHLARELALCIAPDADVSTMAPSILEILRAESLTEAMNVLDEYGVRDLDVMAWEAVKSNPADNLSESTGTANANTDHELDENAAETGRSTAGTSDLPDTSDAPEQGGVEDLANGVGSPAQHDGAGQGARTSDSHGGTAAGRERPPRRRSDRQRVPNTSRLTSYVSFGDSEHESDGGDEAQRSSAIDKAGVRHVIEFERSCGRFPEEQTHTNPGFDVLSRNRDGVVLRRIEIKSIGGPWSDRGVLLSSTQFADAQANPDLYWLYVVEHAQDDDTVVIHRIKDPAGQVTKFAFDKGWQALDEPEVSRDASGQPTVQSTRGLLGWSAGLQENGLP</sequence>
<feature type="compositionally biased region" description="Basic and acidic residues" evidence="1">
    <location>
        <begin position="1340"/>
        <end position="1352"/>
    </location>
</feature>
<dbReference type="EMBL" id="JABBYC010000011">
    <property type="protein sequence ID" value="MBL0886389.1"/>
    <property type="molecule type" value="Genomic_DNA"/>
</dbReference>
<accession>A0ABS1LK41</accession>
<feature type="compositionally biased region" description="Polar residues" evidence="1">
    <location>
        <begin position="1259"/>
        <end position="1269"/>
    </location>
</feature>
<feature type="domain" description="Protein NO VEIN C-terminal" evidence="2">
    <location>
        <begin position="1359"/>
        <end position="1446"/>
    </location>
</feature>
<evidence type="ECO:0000313" key="5">
    <source>
        <dbReference type="Proteomes" id="UP000675409"/>
    </source>
</evidence>
<dbReference type="InterPro" id="IPR052972">
    <property type="entry name" value="Sacsin_chaperone_reg"/>
</dbReference>
<dbReference type="Pfam" id="PF25794">
    <property type="entry name" value="SACS"/>
    <property type="match status" value="1"/>
</dbReference>
<proteinExistence type="predicted"/>
<protein>
    <submittedName>
        <fullName evidence="4">DUF3883 domain-containing protein</fullName>
    </submittedName>
</protein>
<dbReference type="SUPFAM" id="SSF55874">
    <property type="entry name" value="ATPase domain of HSP90 chaperone/DNA topoisomerase II/histidine kinase"/>
    <property type="match status" value="1"/>
</dbReference>
<dbReference type="InterPro" id="IPR058210">
    <property type="entry name" value="SACS/Nov_dom"/>
</dbReference>
<keyword evidence="5" id="KW-1185">Reference proteome</keyword>
<dbReference type="Pfam" id="PF13020">
    <property type="entry name" value="NOV_C"/>
    <property type="match status" value="1"/>
</dbReference>
<dbReference type="RefSeq" id="WP_201846275.1">
    <property type="nucleotide sequence ID" value="NZ_JABBYC010000011.1"/>
</dbReference>
<comment type="caution">
    <text evidence="4">The sequence shown here is derived from an EMBL/GenBank/DDBJ whole genome shotgun (WGS) entry which is preliminary data.</text>
</comment>
<reference evidence="4 5" key="1">
    <citation type="journal article" date="2021" name="Arch. Microbiol.">
        <title>Myceligenerans indicum sp. nov., an actinobacterium isolated from mangrove sediment of Sundarbans, India.</title>
        <authorList>
            <person name="Asha K."/>
            <person name="Bhadury P."/>
        </authorList>
    </citation>
    <scope>NUCLEOTIDE SEQUENCE [LARGE SCALE GENOMIC DNA]</scope>
    <source>
        <strain evidence="4 5">I2</strain>
    </source>
</reference>
<evidence type="ECO:0000259" key="2">
    <source>
        <dbReference type="Pfam" id="PF13020"/>
    </source>
</evidence>
<dbReference type="Gene3D" id="3.30.565.10">
    <property type="entry name" value="Histidine kinase-like ATPase, C-terminal domain"/>
    <property type="match status" value="1"/>
</dbReference>
<dbReference type="InterPro" id="IPR024975">
    <property type="entry name" value="NOV_C"/>
</dbReference>
<evidence type="ECO:0000259" key="3">
    <source>
        <dbReference type="Pfam" id="PF25794"/>
    </source>
</evidence>
<dbReference type="Proteomes" id="UP000675409">
    <property type="component" value="Unassembled WGS sequence"/>
</dbReference>
<feature type="domain" description="Sacsin/Nov" evidence="3">
    <location>
        <begin position="20"/>
        <end position="137"/>
    </location>
</feature>
<feature type="region of interest" description="Disordered" evidence="1">
    <location>
        <begin position="1255"/>
        <end position="1358"/>
    </location>
</feature>
<evidence type="ECO:0000313" key="4">
    <source>
        <dbReference type="EMBL" id="MBL0886389.1"/>
    </source>
</evidence>
<evidence type="ECO:0000256" key="1">
    <source>
        <dbReference type="SAM" id="MobiDB-lite"/>
    </source>
</evidence>
<dbReference type="PANTHER" id="PTHR15600">
    <property type="entry name" value="SACSIN"/>
    <property type="match status" value="1"/>
</dbReference>
<name>A0ABS1LK41_9MICO</name>
<organism evidence="4 5">
    <name type="scientific">Myceligenerans indicum</name>
    <dbReference type="NCBI Taxonomy" id="2593663"/>
    <lineage>
        <taxon>Bacteria</taxon>
        <taxon>Bacillati</taxon>
        <taxon>Actinomycetota</taxon>
        <taxon>Actinomycetes</taxon>
        <taxon>Micrococcales</taxon>
        <taxon>Promicromonosporaceae</taxon>
        <taxon>Myceligenerans</taxon>
    </lineage>
</organism>
<dbReference type="InterPro" id="IPR036890">
    <property type="entry name" value="HATPase_C_sf"/>
</dbReference>